<dbReference type="AlphaFoldDB" id="A0A9W6UC21"/>
<dbReference type="OrthoDB" id="98589at2759"/>
<dbReference type="PANTHER" id="PTHR34415:SF1">
    <property type="entry name" value="INTEGRASE CATALYTIC DOMAIN-CONTAINING PROTEIN"/>
    <property type="match status" value="1"/>
</dbReference>
<organism evidence="2 3">
    <name type="scientific">Phytophthora lilii</name>
    <dbReference type="NCBI Taxonomy" id="2077276"/>
    <lineage>
        <taxon>Eukaryota</taxon>
        <taxon>Sar</taxon>
        <taxon>Stramenopiles</taxon>
        <taxon>Oomycota</taxon>
        <taxon>Peronosporomycetes</taxon>
        <taxon>Peronosporales</taxon>
        <taxon>Peronosporaceae</taxon>
        <taxon>Phytophthora</taxon>
    </lineage>
</organism>
<keyword evidence="3" id="KW-1185">Reference proteome</keyword>
<dbReference type="EMBL" id="BSXW01000767">
    <property type="protein sequence ID" value="GMF29297.1"/>
    <property type="molecule type" value="Genomic_DNA"/>
</dbReference>
<evidence type="ECO:0000259" key="1">
    <source>
        <dbReference type="Pfam" id="PF25273"/>
    </source>
</evidence>
<dbReference type="PANTHER" id="PTHR34415">
    <property type="entry name" value="INTEGRASE CATALYTIC DOMAIN-CONTAINING PROTEIN"/>
    <property type="match status" value="1"/>
</dbReference>
<comment type="caution">
    <text evidence="2">The sequence shown here is derived from an EMBL/GenBank/DDBJ whole genome shotgun (WGS) entry which is preliminary data.</text>
</comment>
<accession>A0A9W6UC21</accession>
<evidence type="ECO:0000313" key="2">
    <source>
        <dbReference type="EMBL" id="GMF29297.1"/>
    </source>
</evidence>
<feature type="domain" description="DUF7869" evidence="1">
    <location>
        <begin position="68"/>
        <end position="220"/>
    </location>
</feature>
<dbReference type="InterPro" id="IPR057191">
    <property type="entry name" value="DUF7869"/>
</dbReference>
<dbReference type="Pfam" id="PF25273">
    <property type="entry name" value="DUF7869"/>
    <property type="match status" value="1"/>
</dbReference>
<proteinExistence type="predicted"/>
<protein>
    <submittedName>
        <fullName evidence="2">Unnamed protein product</fullName>
    </submittedName>
</protein>
<name>A0A9W6UC21_9STRA</name>
<dbReference type="Proteomes" id="UP001165083">
    <property type="component" value="Unassembled WGS sequence"/>
</dbReference>
<gene>
    <name evidence="2" type="ORF">Plil01_001241900</name>
</gene>
<reference evidence="2" key="1">
    <citation type="submission" date="2023-04" db="EMBL/GenBank/DDBJ databases">
        <title>Phytophthora lilii NBRC 32176.</title>
        <authorList>
            <person name="Ichikawa N."/>
            <person name="Sato H."/>
            <person name="Tonouchi N."/>
        </authorList>
    </citation>
    <scope>NUCLEOTIDE SEQUENCE</scope>
    <source>
        <strain evidence="2">NBRC 32176</strain>
    </source>
</reference>
<evidence type="ECO:0000313" key="3">
    <source>
        <dbReference type="Proteomes" id="UP001165083"/>
    </source>
</evidence>
<sequence>MGRREYKREKASCSSDHAVMVMDYSQSLIVPSVANTPSQWYFCSLLSVSCFGIFYENEGAQTNNLYDESTSGKGSDQINSMLAHFLKTNLVPSGKTRLTVYADNGSGQNKNNYVIKFFLTLVDMGIFEHVEYKFFVKGHTKNSFDRDFGHIRKHIATMECWTMGHVVEAVNSAAKNSATVHIPRGSDMLKLYKPVLTEIYNRLEGVQQFEIFSMDSSKPGLLHARKKQGWTEKKKI</sequence>